<feature type="region of interest" description="Disordered" evidence="3">
    <location>
        <begin position="105"/>
        <end position="161"/>
    </location>
</feature>
<evidence type="ECO:0000313" key="6">
    <source>
        <dbReference type="Proteomes" id="UP000612055"/>
    </source>
</evidence>
<gene>
    <name evidence="5" type="ORF">HYH03_018958</name>
</gene>
<feature type="compositionally biased region" description="Acidic residues" evidence="3">
    <location>
        <begin position="440"/>
        <end position="565"/>
    </location>
</feature>
<dbReference type="InterPro" id="IPR018392">
    <property type="entry name" value="LysM"/>
</dbReference>
<feature type="domain" description="LysM" evidence="4">
    <location>
        <begin position="160"/>
        <end position="204"/>
    </location>
</feature>
<evidence type="ECO:0000259" key="4">
    <source>
        <dbReference type="PROSITE" id="PS51782"/>
    </source>
</evidence>
<proteinExistence type="predicted"/>
<keyword evidence="6" id="KW-1185">Reference proteome</keyword>
<dbReference type="Gene3D" id="3.10.350.10">
    <property type="entry name" value="LysM domain"/>
    <property type="match status" value="2"/>
</dbReference>
<feature type="compositionally biased region" description="Pro residues" evidence="3">
    <location>
        <begin position="622"/>
        <end position="631"/>
    </location>
</feature>
<protein>
    <recommendedName>
        <fullName evidence="4">LysM domain-containing protein</fullName>
    </recommendedName>
</protein>
<sequence length="1027" mass="105943">MIAGKLGLKVKRISTLNPEVPLKRPPIGTKLVLPDSACAPTPSPSPSPAYGGTPSPSPSPSPSPAGPSPSPVVSNGCTVVVQDGDTYRTIGRRFGITREEMMALNPDTPPRSLEPGVVVNVPGVCPSPSPSPEPSPSPSPEASPAESPSPSPSPGTSDGCTYVVQEGDTYKSIARSLGLERDFVAGLNPDVSRNELQAGLVIKPLDQPFDQVVDIMPPPPSPEPPQPPCFQASETVVDGTTWRSIAVKYGVTVAALKLANPGLADQGGALPLGAGVAVPCDTPLPCPAAFACISEVEPTDDVDTLAAFFEVTLQCLLSKNPGLSGGTSLAGVFAISVPCGLSDAGIALDDGPCPAATCPFLARPGDTLASIAAAHGTSTEESPSPSPEESPSPSPEETPSPSPEESPSPSPSPSPEESPSPSPEESPSPSPSPEESPSPEPEESPSPEPEESPSPEPEESPSPEPEESPSPEPEESPSPEPEESPSPEPEESPSPEPEESPSPEPEESPSPEPEESPSPEPEESPSPEPEESPSPEPEESSSPEPEESPSPEPEESPSPEPEESPSPEPVESPSPEPEESPSPEPEESPSPEPEESPSPEPEESPSPEPVESPFPEPEESPSPEPVESPSPEPEESPSPEPEESPSPEPEESPSPEPEESPSPEPEESPSPEPEESPSPEPSPSPSPPSPLDYPSYCAAIACPPVNQFGCFLLFEGDTTGYTLASNSVTCEQGATYVCGGFCVNRDITGGRDPARVRECIQCVEEAPQADIYACEVCMRITAGLPDAGDARATCMACLEEGLLGGYNCGQCARLPTAQERTDCMACIERGGAPASCSAEVPRTSPSPGASPSPAPSPSPFTADCDRGDFACTDCYTNSKILNPALCASCYNQLVKQKWPDHWTCSSACGALTDPTVQAGASYTCGGFCASAGGGDPARVRECVDCVANVPSADYVWACNLCMQNTEALAEAADARASCMTCLKNGLLGTYACGQCAKLETAQARANCASCIEAGGPVYSCAAPTPSR</sequence>
<feature type="region of interest" description="Disordered" evidence="3">
    <location>
        <begin position="834"/>
        <end position="859"/>
    </location>
</feature>
<accession>A0A835XJ59</accession>
<evidence type="ECO:0000256" key="2">
    <source>
        <dbReference type="ARBA" id="ARBA00023026"/>
    </source>
</evidence>
<evidence type="ECO:0000313" key="5">
    <source>
        <dbReference type="EMBL" id="KAG2482090.1"/>
    </source>
</evidence>
<evidence type="ECO:0000256" key="1">
    <source>
        <dbReference type="ARBA" id="ARBA00022669"/>
    </source>
</evidence>
<feature type="domain" description="LysM" evidence="4">
    <location>
        <begin position="77"/>
        <end position="121"/>
    </location>
</feature>
<dbReference type="OrthoDB" id="1193027at2759"/>
<dbReference type="SUPFAM" id="SSF54106">
    <property type="entry name" value="LysM domain"/>
    <property type="match status" value="1"/>
</dbReference>
<keyword evidence="2" id="KW-0843">Virulence</keyword>
<dbReference type="AlphaFoldDB" id="A0A835XJ59"/>
<dbReference type="PROSITE" id="PS51782">
    <property type="entry name" value="LYSM"/>
    <property type="match status" value="2"/>
</dbReference>
<dbReference type="Proteomes" id="UP000612055">
    <property type="component" value="Unassembled WGS sequence"/>
</dbReference>
<dbReference type="CDD" id="cd00118">
    <property type="entry name" value="LysM"/>
    <property type="match status" value="3"/>
</dbReference>
<dbReference type="SMART" id="SM00257">
    <property type="entry name" value="LysM"/>
    <property type="match status" value="3"/>
</dbReference>
<dbReference type="PANTHER" id="PTHR34997:SF1">
    <property type="entry name" value="PEPTIDOGLYCAN-BINDING LYSIN DOMAIN"/>
    <property type="match status" value="1"/>
</dbReference>
<name>A0A835XJ59_9CHLO</name>
<dbReference type="InterPro" id="IPR036779">
    <property type="entry name" value="LysM_dom_sf"/>
</dbReference>
<dbReference type="GO" id="GO:0008061">
    <property type="term" value="F:chitin binding"/>
    <property type="evidence" value="ECO:0007669"/>
    <property type="project" value="UniProtKB-KW"/>
</dbReference>
<comment type="caution">
    <text evidence="5">The sequence shown here is derived from an EMBL/GenBank/DDBJ whole genome shotgun (WGS) entry which is preliminary data.</text>
</comment>
<dbReference type="EMBL" id="JAEHOE010000264">
    <property type="protein sequence ID" value="KAG2482090.1"/>
    <property type="molecule type" value="Genomic_DNA"/>
</dbReference>
<keyword evidence="1" id="KW-0147">Chitin-binding</keyword>
<feature type="compositionally biased region" description="Acidic residues" evidence="3">
    <location>
        <begin position="576"/>
        <end position="605"/>
    </location>
</feature>
<dbReference type="InterPro" id="IPR052210">
    <property type="entry name" value="LysM1-like"/>
</dbReference>
<dbReference type="PANTHER" id="PTHR34997">
    <property type="entry name" value="AM15"/>
    <property type="match status" value="1"/>
</dbReference>
<feature type="compositionally biased region" description="Pro residues" evidence="3">
    <location>
        <begin position="384"/>
        <end position="439"/>
    </location>
</feature>
<reference evidence="5" key="1">
    <citation type="journal article" date="2020" name="bioRxiv">
        <title>Comparative genomics of Chlamydomonas.</title>
        <authorList>
            <person name="Craig R.J."/>
            <person name="Hasan A.R."/>
            <person name="Ness R.W."/>
            <person name="Keightley P.D."/>
        </authorList>
    </citation>
    <scope>NUCLEOTIDE SEQUENCE</scope>
    <source>
        <strain evidence="5">CCAP 11/70</strain>
    </source>
</reference>
<feature type="compositionally biased region" description="Pro residues" evidence="3">
    <location>
        <begin position="55"/>
        <end position="70"/>
    </location>
</feature>
<feature type="compositionally biased region" description="Pro residues" evidence="3">
    <location>
        <begin position="678"/>
        <end position="690"/>
    </location>
</feature>
<feature type="region of interest" description="Disordered" evidence="3">
    <location>
        <begin position="374"/>
        <end position="690"/>
    </location>
</feature>
<feature type="compositionally biased region" description="Pro residues" evidence="3">
    <location>
        <begin position="606"/>
        <end position="615"/>
    </location>
</feature>
<feature type="compositionally biased region" description="Pro residues" evidence="3">
    <location>
        <begin position="848"/>
        <end position="858"/>
    </location>
</feature>
<evidence type="ECO:0000256" key="3">
    <source>
        <dbReference type="SAM" id="MobiDB-lite"/>
    </source>
</evidence>
<feature type="compositionally biased region" description="Acidic residues" evidence="3">
    <location>
        <begin position="632"/>
        <end position="677"/>
    </location>
</feature>
<organism evidence="5 6">
    <name type="scientific">Edaphochlamys debaryana</name>
    <dbReference type="NCBI Taxonomy" id="47281"/>
    <lineage>
        <taxon>Eukaryota</taxon>
        <taxon>Viridiplantae</taxon>
        <taxon>Chlorophyta</taxon>
        <taxon>core chlorophytes</taxon>
        <taxon>Chlorophyceae</taxon>
        <taxon>CS clade</taxon>
        <taxon>Chlamydomonadales</taxon>
        <taxon>Chlamydomonadales incertae sedis</taxon>
        <taxon>Edaphochlamys</taxon>
    </lineage>
</organism>
<dbReference type="Pfam" id="PF01476">
    <property type="entry name" value="LysM"/>
    <property type="match status" value="4"/>
</dbReference>
<feature type="compositionally biased region" description="Pro residues" evidence="3">
    <location>
        <begin position="125"/>
        <end position="153"/>
    </location>
</feature>
<feature type="compositionally biased region" description="Pro residues" evidence="3">
    <location>
        <begin position="566"/>
        <end position="575"/>
    </location>
</feature>
<feature type="region of interest" description="Disordered" evidence="3">
    <location>
        <begin position="18"/>
        <end position="79"/>
    </location>
</feature>